<evidence type="ECO:0000256" key="4">
    <source>
        <dbReference type="ARBA" id="ARBA00022679"/>
    </source>
</evidence>
<dbReference type="PROSITE" id="PS51371">
    <property type="entry name" value="CBS"/>
    <property type="match status" value="2"/>
</dbReference>
<evidence type="ECO:0000256" key="7">
    <source>
        <dbReference type="ARBA" id="ARBA00022723"/>
    </source>
</evidence>
<dbReference type="GO" id="GO:0046872">
    <property type="term" value="F:metal ion binding"/>
    <property type="evidence" value="ECO:0007669"/>
    <property type="project" value="UniProtKB-KW"/>
</dbReference>
<dbReference type="InterPro" id="IPR046342">
    <property type="entry name" value="CBS_dom_sf"/>
</dbReference>
<dbReference type="CDD" id="cd05398">
    <property type="entry name" value="NT_ClassII-CCAase"/>
    <property type="match status" value="1"/>
</dbReference>
<evidence type="ECO:0000256" key="12">
    <source>
        <dbReference type="RuleBase" id="RU003953"/>
    </source>
</evidence>
<dbReference type="Gene3D" id="3.30.460.10">
    <property type="entry name" value="Beta Polymerase, domain 2"/>
    <property type="match status" value="1"/>
</dbReference>
<dbReference type="Pfam" id="PF00571">
    <property type="entry name" value="CBS"/>
    <property type="match status" value="2"/>
</dbReference>
<keyword evidence="10 12" id="KW-0694">RNA-binding</keyword>
<dbReference type="InterPro" id="IPR000644">
    <property type="entry name" value="CBS_dom"/>
</dbReference>
<dbReference type="Gene3D" id="3.10.310.30">
    <property type="match status" value="1"/>
</dbReference>
<dbReference type="CDD" id="cd17772">
    <property type="entry name" value="CBS_pair_DHH_polyA_Pol_assoc"/>
    <property type="match status" value="1"/>
</dbReference>
<dbReference type="InterPro" id="IPR001667">
    <property type="entry name" value="DDH_dom"/>
</dbReference>
<dbReference type="AlphaFoldDB" id="A0A8J6NED1"/>
<evidence type="ECO:0000256" key="1">
    <source>
        <dbReference type="ARBA" id="ARBA00001946"/>
    </source>
</evidence>
<dbReference type="Gene3D" id="1.10.3090.10">
    <property type="entry name" value="cca-adding enzyme, domain 2"/>
    <property type="match status" value="1"/>
</dbReference>
<keyword evidence="5" id="KW-0819">tRNA processing</keyword>
<dbReference type="GO" id="GO:0000049">
    <property type="term" value="F:tRNA binding"/>
    <property type="evidence" value="ECO:0007669"/>
    <property type="project" value="UniProtKB-KW"/>
</dbReference>
<evidence type="ECO:0000259" key="13">
    <source>
        <dbReference type="PROSITE" id="PS51371"/>
    </source>
</evidence>
<name>A0A8J6NED1_9BACT</name>
<dbReference type="Proteomes" id="UP000614424">
    <property type="component" value="Unassembled WGS sequence"/>
</dbReference>
<protein>
    <submittedName>
        <fullName evidence="14">CBS domain-containing protein</fullName>
    </submittedName>
</protein>
<evidence type="ECO:0000256" key="6">
    <source>
        <dbReference type="ARBA" id="ARBA00022695"/>
    </source>
</evidence>
<keyword evidence="11" id="KW-0129">CBS domain</keyword>
<dbReference type="SUPFAM" id="SSF54631">
    <property type="entry name" value="CBS-domain pair"/>
    <property type="match status" value="1"/>
</dbReference>
<organism evidence="14 15">
    <name type="scientific">Candidatus Desulfobia pelagia</name>
    <dbReference type="NCBI Taxonomy" id="2841692"/>
    <lineage>
        <taxon>Bacteria</taxon>
        <taxon>Pseudomonadati</taxon>
        <taxon>Thermodesulfobacteriota</taxon>
        <taxon>Desulfobulbia</taxon>
        <taxon>Desulfobulbales</taxon>
        <taxon>Desulfobulbaceae</taxon>
        <taxon>Candidatus Desulfobia</taxon>
    </lineage>
</organism>
<dbReference type="Pfam" id="PF01368">
    <property type="entry name" value="DHH"/>
    <property type="match status" value="1"/>
</dbReference>
<dbReference type="InterPro" id="IPR002646">
    <property type="entry name" value="PolA_pol_head_dom"/>
</dbReference>
<sequence length="877" mass="99190">MEVITTHLNADFDSMASMVAAKKLYPDAILAFSGSQEKNLRKFFVQSVMIYDFQRLKNIELEKITKLIVVDTRQPARIGNFAKCLQNKGIELHLYDHHPDAPGDMKGDVEVVRPVGATTTIFVEIFQKKGITITPEEATLLAMAEYEDTGSFTFSTTTPADLKAMAWLLSCGASLPTASQFITQEMTAKEVVLLHELIKSATTYTINGVDVVVAKISSPYYIDEFSLIVRRFTTMENLNVLFALSRMADKVYLIARSRIPEVNAGQIAMEFNGGGHASAASATISGKTLVEAEEKLFSLLHKHVRPQSLARELMSSPIISIEPDVSLEEANSILTRYSITVLPVLENKKTLRGLLSRREAGKAIFHHLGKLPVSEFMSTEFATLPPSASLAEIQELIIEHRQRFIPVVDNDTLVGVITRTDLFNLLVNDPSYLPALKTSGSQPSAERNRNLSNLIVQKLSRDVIVLLRTIGEIARSLDYTAYAVGGFVRDLLLHTSNLDIDIVIEGDGIIFAKKMAEKLEGSVKTHAKFKTAVVKLPQGIKIDIATARMEYYESPAALPIVELSSIKLDLYRRDFTINAMAMHLNPGKFGILVDFFNCQNDLKDHKIRILHNMSFVEDPTRIFRAIRLEQRMGFTLGKLTERQIKNAVKMNLFGQSLGRRYFQEMKLILSEKNPLPAIYRLAQFDLLKFLHKSLRIDPRLSLILEEANRAMSWHKLLYLNDKCRPWMVYMLALTSRLQTRGLLAFCHNIEVPERYTLILIREKVDAHRVIRTLQRRVHIRPSEIFWLLKGFSQEGLLYVMAICRNKIGQQAVSTYVTQLRNIKNFTHGADLKKMGYTPGPTYQTMLNHLLEAKLDGLIHSREDEIQLLKEHYPLDAD</sequence>
<evidence type="ECO:0000256" key="8">
    <source>
        <dbReference type="ARBA" id="ARBA00022741"/>
    </source>
</evidence>
<dbReference type="SUPFAM" id="SSF81891">
    <property type="entry name" value="Poly A polymerase C-terminal region-like"/>
    <property type="match status" value="1"/>
</dbReference>
<evidence type="ECO:0000256" key="9">
    <source>
        <dbReference type="ARBA" id="ARBA00022842"/>
    </source>
</evidence>
<dbReference type="PANTHER" id="PTHR47788">
    <property type="entry name" value="POLYA POLYMERASE"/>
    <property type="match status" value="1"/>
</dbReference>
<dbReference type="InterPro" id="IPR052390">
    <property type="entry name" value="tRNA_nt/polyA_polymerase"/>
</dbReference>
<comment type="cofactor">
    <cofactor evidence="1">
        <name>Mg(2+)</name>
        <dbReference type="ChEBI" id="CHEBI:18420"/>
    </cofactor>
</comment>
<reference evidence="14 15" key="1">
    <citation type="submission" date="2020-08" db="EMBL/GenBank/DDBJ databases">
        <title>Bridging the membrane lipid divide: bacteria of the FCB group superphylum have the potential to synthesize archaeal ether lipids.</title>
        <authorList>
            <person name="Villanueva L."/>
            <person name="Von Meijenfeldt F.A.B."/>
            <person name="Westbye A.B."/>
            <person name="Yadav S."/>
            <person name="Hopmans E.C."/>
            <person name="Dutilh B.E."/>
            <person name="Sinninghe Damste J.S."/>
        </authorList>
    </citation>
    <scope>NUCLEOTIDE SEQUENCE [LARGE SCALE GENOMIC DNA]</scope>
    <source>
        <strain evidence="14">NIOZ-UU47</strain>
    </source>
</reference>
<dbReference type="Gene3D" id="3.90.1640.10">
    <property type="entry name" value="inorganic pyrophosphatase (n-terminal core)"/>
    <property type="match status" value="1"/>
</dbReference>
<feature type="domain" description="CBS" evidence="13">
    <location>
        <begin position="377"/>
        <end position="433"/>
    </location>
</feature>
<evidence type="ECO:0000256" key="10">
    <source>
        <dbReference type="ARBA" id="ARBA00022884"/>
    </source>
</evidence>
<dbReference type="GO" id="GO:0016779">
    <property type="term" value="F:nucleotidyltransferase activity"/>
    <property type="evidence" value="ECO:0007669"/>
    <property type="project" value="UniProtKB-KW"/>
</dbReference>
<evidence type="ECO:0000313" key="14">
    <source>
        <dbReference type="EMBL" id="MBC8317967.1"/>
    </source>
</evidence>
<keyword evidence="4 12" id="KW-0808">Transferase</keyword>
<proteinExistence type="inferred from homology"/>
<evidence type="ECO:0000256" key="2">
    <source>
        <dbReference type="ARBA" id="ARBA00007265"/>
    </source>
</evidence>
<gene>
    <name evidence="14" type="ORF">H8E41_08670</name>
</gene>
<dbReference type="SUPFAM" id="SSF81301">
    <property type="entry name" value="Nucleotidyltransferase"/>
    <property type="match status" value="1"/>
</dbReference>
<comment type="similarity">
    <text evidence="2 12">Belongs to the tRNA nucleotidyltransferase/poly(A) polymerase family.</text>
</comment>
<keyword evidence="6" id="KW-0548">Nucleotidyltransferase</keyword>
<evidence type="ECO:0000256" key="11">
    <source>
        <dbReference type="PROSITE-ProRule" id="PRU00703"/>
    </source>
</evidence>
<dbReference type="SMART" id="SM00116">
    <property type="entry name" value="CBS"/>
    <property type="match status" value="2"/>
</dbReference>
<dbReference type="EMBL" id="JACNJZ010000119">
    <property type="protein sequence ID" value="MBC8317967.1"/>
    <property type="molecule type" value="Genomic_DNA"/>
</dbReference>
<evidence type="ECO:0000313" key="15">
    <source>
        <dbReference type="Proteomes" id="UP000614424"/>
    </source>
</evidence>
<dbReference type="GO" id="GO:0000166">
    <property type="term" value="F:nucleotide binding"/>
    <property type="evidence" value="ECO:0007669"/>
    <property type="project" value="UniProtKB-KW"/>
</dbReference>
<dbReference type="InterPro" id="IPR038763">
    <property type="entry name" value="DHH_sf"/>
</dbReference>
<dbReference type="PANTHER" id="PTHR47788:SF1">
    <property type="entry name" value="A-ADDING TRNA NUCLEOTIDYLTRANSFERASE"/>
    <property type="match status" value="1"/>
</dbReference>
<dbReference type="SUPFAM" id="SSF64182">
    <property type="entry name" value="DHH phosphoesterases"/>
    <property type="match status" value="1"/>
</dbReference>
<dbReference type="Pfam" id="PF01743">
    <property type="entry name" value="PolyA_pol"/>
    <property type="match status" value="1"/>
</dbReference>
<keyword evidence="8" id="KW-0547">Nucleotide-binding</keyword>
<comment type="caution">
    <text evidence="14">The sequence shown here is derived from an EMBL/GenBank/DDBJ whole genome shotgun (WGS) entry which is preliminary data.</text>
</comment>
<keyword evidence="3" id="KW-0820">tRNA-binding</keyword>
<dbReference type="GO" id="GO:0008033">
    <property type="term" value="P:tRNA processing"/>
    <property type="evidence" value="ECO:0007669"/>
    <property type="project" value="UniProtKB-KW"/>
</dbReference>
<accession>A0A8J6NED1</accession>
<dbReference type="Gene3D" id="3.10.580.10">
    <property type="entry name" value="CBS-domain"/>
    <property type="match status" value="2"/>
</dbReference>
<keyword evidence="7" id="KW-0479">Metal-binding</keyword>
<keyword evidence="9" id="KW-0460">Magnesium</keyword>
<evidence type="ECO:0000256" key="5">
    <source>
        <dbReference type="ARBA" id="ARBA00022694"/>
    </source>
</evidence>
<feature type="domain" description="CBS" evidence="13">
    <location>
        <begin position="314"/>
        <end position="371"/>
    </location>
</feature>
<evidence type="ECO:0000256" key="3">
    <source>
        <dbReference type="ARBA" id="ARBA00022555"/>
    </source>
</evidence>
<dbReference type="InterPro" id="IPR043519">
    <property type="entry name" value="NT_sf"/>
</dbReference>